<dbReference type="Pfam" id="PF13448">
    <property type="entry name" value="DUF4114"/>
    <property type="match status" value="1"/>
</dbReference>
<evidence type="ECO:0000313" key="3">
    <source>
        <dbReference type="Proteomes" id="UP000722336"/>
    </source>
</evidence>
<evidence type="ECO:0000313" key="2">
    <source>
        <dbReference type="EMBL" id="MBV7257752.1"/>
    </source>
</evidence>
<dbReference type="EMBL" id="JAGSPA010000004">
    <property type="protein sequence ID" value="MBV7257752.1"/>
    <property type="molecule type" value="Genomic_DNA"/>
</dbReference>
<dbReference type="Proteomes" id="UP000722336">
    <property type="component" value="Unassembled WGS sequence"/>
</dbReference>
<gene>
    <name evidence="2" type="ORF">KCG44_13275</name>
</gene>
<accession>A0ABS6SH61</accession>
<dbReference type="RefSeq" id="WP_218446582.1">
    <property type="nucleotide sequence ID" value="NZ_JAGSPA010000004.1"/>
</dbReference>
<proteinExistence type="predicted"/>
<protein>
    <submittedName>
        <fullName evidence="2">DUF4114 domain-containing protein</fullName>
    </submittedName>
</protein>
<keyword evidence="3" id="KW-1185">Reference proteome</keyword>
<evidence type="ECO:0000259" key="1">
    <source>
        <dbReference type="Pfam" id="PF13448"/>
    </source>
</evidence>
<sequence>MGTGLINTPSGQRIDISENTQFLVDWTEDASRAYYNYFLRLDWGGDRAGEIVGGGLLKDTDTERAVSFDIDAGFLRGNDANFLIRRDGGINAGFHSRESQDVDFRPVLEVTYADGVTRSFNATRDTYFDNSTGKPLGDEVYIKTVDDILIAFDGFAPNAAVQSARIVLTTTARQFGDQQLTVHAAAIKSGLPDDTIDVPVVDEADLLVSITGAEILDGLGGLDDDRYQRQGDVGHGVSLPGTNHALNRSTQFEGAGDTLYAVEIVRFDRNWDPSFGGKAGGISNSHADGLDAESANGSGGYGGNGADGDSWSFRLNFKEHDADNPLADDYLSLGTYGYYLDNGTFNGAVTPGAVPVPKGEFVALQHMVKLNTVREDGTSDSDGEFALWVNGILSVHLTGIKIRDYAPLKQLGVSFEDFLENSRPHNFWHNYYFGGVGYELVEHGAHLVSLGQLYVGSGLPAQSVIQARVDELNAGDAVIPWGAYADLIASGDIEDPNAVPDEIPGLPVGEDGRVLIEGDLRDDLFVATGVAERFSGGRGADLLMGSAEDLNGDIFEQFEAGDSLFIQDTARGDVRADVLDSGLIITLKGGETIELSLAGETGNGAIQLGATGTGGVFVRFVEYLPELAEASAVAAAAVNGIVNPHFLSGANTNSFEIEVGTSEAGNANSLGVYKVGADGSISDVEIIASNVKTTTGTVRIDDVEADETLGFFIIQDGANRLSAEVLASDALGISIVDGVAVLTDGGIQVDSATIFLSHDSALNSDGMTHVLSGITADGDALALGFEDLARGAGSGSDDDFQDVVFTVEAIVPDPNLIIG</sequence>
<organism evidence="2 3">
    <name type="scientific">Pacificimonas pallii</name>
    <dbReference type="NCBI Taxonomy" id="2827236"/>
    <lineage>
        <taxon>Bacteria</taxon>
        <taxon>Pseudomonadati</taxon>
        <taxon>Pseudomonadota</taxon>
        <taxon>Alphaproteobacteria</taxon>
        <taxon>Sphingomonadales</taxon>
        <taxon>Sphingosinicellaceae</taxon>
        <taxon>Pacificimonas</taxon>
    </lineage>
</organism>
<comment type="caution">
    <text evidence="2">The sequence shown here is derived from an EMBL/GenBank/DDBJ whole genome shotgun (WGS) entry which is preliminary data.</text>
</comment>
<name>A0ABS6SH61_9SPHN</name>
<dbReference type="InterPro" id="IPR025193">
    <property type="entry name" value="DUF4114"/>
</dbReference>
<feature type="domain" description="DUF4114" evidence="1">
    <location>
        <begin position="704"/>
        <end position="808"/>
    </location>
</feature>
<reference evidence="2 3" key="1">
    <citation type="submission" date="2021-04" db="EMBL/GenBank/DDBJ databases">
        <authorList>
            <person name="Pira H."/>
            <person name="Risdian C."/>
            <person name="Wink J."/>
        </authorList>
    </citation>
    <scope>NUCLEOTIDE SEQUENCE [LARGE SCALE GENOMIC DNA]</scope>
    <source>
        <strain evidence="2 3">WHA3</strain>
    </source>
</reference>